<sequence length="40" mass="4457">MAHNIQVMALHYGQDHSATTRSNTIDAVNHCLEYSAIDID</sequence>
<evidence type="ECO:0000313" key="1">
    <source>
        <dbReference type="EMBL" id="KTF05876.1"/>
    </source>
</evidence>
<organism evidence="1">
    <name type="scientific">marine sediment metagenome</name>
    <dbReference type="NCBI Taxonomy" id="412755"/>
    <lineage>
        <taxon>unclassified sequences</taxon>
        <taxon>metagenomes</taxon>
        <taxon>ecological metagenomes</taxon>
    </lineage>
</organism>
<accession>A0A1B6NQY0</accession>
<proteinExistence type="predicted"/>
<reference evidence="1" key="1">
    <citation type="submission" date="2013-11" db="EMBL/GenBank/DDBJ databases">
        <title>Microbial diversity, functional groups and degradation webs in Northern and Southern Mediterranean and Red Sea marine crude oil polluted sites.</title>
        <authorList>
            <person name="Daffonchio D."/>
            <person name="Mapelli F."/>
            <person name="Ferrer M."/>
            <person name="Richter M."/>
            <person name="Cherif A."/>
            <person name="Malkawi H.I."/>
            <person name="Yakimov M.M."/>
            <person name="Abdel-Fattah Y.R."/>
            <person name="Blaghen M."/>
            <person name="Golyshin P.N."/>
            <person name="Kalogerakis N."/>
            <person name="Boon N."/>
            <person name="Magagnini M."/>
            <person name="Fava F."/>
        </authorList>
    </citation>
    <scope>NUCLEOTIDE SEQUENCE</scope>
</reference>
<dbReference type="AlphaFoldDB" id="A0A1B6NQY0"/>
<name>A0A1B6NQY0_9ZZZZ</name>
<protein>
    <submittedName>
        <fullName evidence="1">Uncharacterized protein</fullName>
    </submittedName>
</protein>
<gene>
    <name evidence="1" type="ORF">MGSAQ_002621</name>
</gene>
<comment type="caution">
    <text evidence="1">The sequence shown here is derived from an EMBL/GenBank/DDBJ whole genome shotgun (WGS) entry which is preliminary data.</text>
</comment>
<dbReference type="EMBL" id="AYSL01001505">
    <property type="protein sequence ID" value="KTF05876.1"/>
    <property type="molecule type" value="Genomic_DNA"/>
</dbReference>